<evidence type="ECO:0000313" key="1">
    <source>
        <dbReference type="EMBL" id="GAA4334661.1"/>
    </source>
</evidence>
<keyword evidence="2" id="KW-1185">Reference proteome</keyword>
<dbReference type="EMBL" id="BAABGJ010000009">
    <property type="protein sequence ID" value="GAA4334661.1"/>
    <property type="molecule type" value="Genomic_DNA"/>
</dbReference>
<name>A0ABP8H5G0_9BURK</name>
<evidence type="ECO:0000313" key="2">
    <source>
        <dbReference type="Proteomes" id="UP001500975"/>
    </source>
</evidence>
<dbReference type="SUPFAM" id="SSF51197">
    <property type="entry name" value="Clavaminate synthase-like"/>
    <property type="match status" value="1"/>
</dbReference>
<reference evidence="2" key="1">
    <citation type="journal article" date="2019" name="Int. J. Syst. Evol. Microbiol.">
        <title>The Global Catalogue of Microorganisms (GCM) 10K type strain sequencing project: providing services to taxonomists for standard genome sequencing and annotation.</title>
        <authorList>
            <consortium name="The Broad Institute Genomics Platform"/>
            <consortium name="The Broad Institute Genome Sequencing Center for Infectious Disease"/>
            <person name="Wu L."/>
            <person name="Ma J."/>
        </authorList>
    </citation>
    <scope>NUCLEOTIDE SEQUENCE [LARGE SCALE GENOMIC DNA]</scope>
    <source>
        <strain evidence="2">JCM 17804</strain>
    </source>
</reference>
<protein>
    <submittedName>
        <fullName evidence="1">Uncharacterized protein</fullName>
    </submittedName>
</protein>
<gene>
    <name evidence="1" type="ORF">GCM10023165_10630</name>
</gene>
<accession>A0ABP8H5G0</accession>
<proteinExistence type="predicted"/>
<sequence>MLEEIDLAVHKVKGIDWKELNQKNFPLPSGKPFFDDVREELENGSGMVKMRGLDVSRYNHEQLRSIWYALGSHIGTPMFQNYRGEVLREIKDEGKGVGAKLYGETVDAEGRQFLSSGARTLSPGQLKP</sequence>
<organism evidence="1 2">
    <name type="scientific">Variovorax defluvii</name>
    <dbReference type="NCBI Taxonomy" id="913761"/>
    <lineage>
        <taxon>Bacteria</taxon>
        <taxon>Pseudomonadati</taxon>
        <taxon>Pseudomonadota</taxon>
        <taxon>Betaproteobacteria</taxon>
        <taxon>Burkholderiales</taxon>
        <taxon>Comamonadaceae</taxon>
        <taxon>Variovorax</taxon>
    </lineage>
</organism>
<comment type="caution">
    <text evidence="1">The sequence shown here is derived from an EMBL/GenBank/DDBJ whole genome shotgun (WGS) entry which is preliminary data.</text>
</comment>
<dbReference type="Proteomes" id="UP001500975">
    <property type="component" value="Unassembled WGS sequence"/>
</dbReference>